<organism evidence="2 3">
    <name type="scientific">Colocasia esculenta</name>
    <name type="common">Wild taro</name>
    <name type="synonym">Arum esculentum</name>
    <dbReference type="NCBI Taxonomy" id="4460"/>
    <lineage>
        <taxon>Eukaryota</taxon>
        <taxon>Viridiplantae</taxon>
        <taxon>Streptophyta</taxon>
        <taxon>Embryophyta</taxon>
        <taxon>Tracheophyta</taxon>
        <taxon>Spermatophyta</taxon>
        <taxon>Magnoliopsida</taxon>
        <taxon>Liliopsida</taxon>
        <taxon>Araceae</taxon>
        <taxon>Aroideae</taxon>
        <taxon>Colocasieae</taxon>
        <taxon>Colocasia</taxon>
    </lineage>
</organism>
<feature type="region of interest" description="Disordered" evidence="1">
    <location>
        <begin position="24"/>
        <end position="61"/>
    </location>
</feature>
<sequence>VYKVFVKVESTLVVRQVDSQAISSKKTCGSRPSSEVLKKEQIEKRSSRERRRTGNSDATEAEHRELNKISIEFLQIYVCV</sequence>
<reference evidence="2" key="1">
    <citation type="submission" date="2017-07" db="EMBL/GenBank/DDBJ databases">
        <title>Taro Niue Genome Assembly and Annotation.</title>
        <authorList>
            <person name="Atibalentja N."/>
            <person name="Keating K."/>
            <person name="Fields C.J."/>
        </authorList>
    </citation>
    <scope>NUCLEOTIDE SEQUENCE</scope>
    <source>
        <strain evidence="2">Niue_2</strain>
        <tissue evidence="2">Leaf</tissue>
    </source>
</reference>
<feature type="non-terminal residue" evidence="2">
    <location>
        <position position="80"/>
    </location>
</feature>
<dbReference type="AlphaFoldDB" id="A0A843WAF5"/>
<dbReference type="Proteomes" id="UP000652761">
    <property type="component" value="Unassembled WGS sequence"/>
</dbReference>
<proteinExistence type="predicted"/>
<evidence type="ECO:0000313" key="3">
    <source>
        <dbReference type="Proteomes" id="UP000652761"/>
    </source>
</evidence>
<dbReference type="EMBL" id="NMUH01003647">
    <property type="protein sequence ID" value="MQM06519.1"/>
    <property type="molecule type" value="Genomic_DNA"/>
</dbReference>
<gene>
    <name evidence="2" type="ORF">Taro_039343</name>
</gene>
<comment type="caution">
    <text evidence="2">The sequence shown here is derived from an EMBL/GenBank/DDBJ whole genome shotgun (WGS) entry which is preliminary data.</text>
</comment>
<keyword evidence="3" id="KW-1185">Reference proteome</keyword>
<evidence type="ECO:0000313" key="2">
    <source>
        <dbReference type="EMBL" id="MQM06519.1"/>
    </source>
</evidence>
<feature type="compositionally biased region" description="Basic and acidic residues" evidence="1">
    <location>
        <begin position="36"/>
        <end position="46"/>
    </location>
</feature>
<name>A0A843WAF5_COLES</name>
<feature type="compositionally biased region" description="Polar residues" evidence="1">
    <location>
        <begin position="24"/>
        <end position="33"/>
    </location>
</feature>
<protein>
    <submittedName>
        <fullName evidence="2">Uncharacterized protein</fullName>
    </submittedName>
</protein>
<evidence type="ECO:0000256" key="1">
    <source>
        <dbReference type="SAM" id="MobiDB-lite"/>
    </source>
</evidence>
<accession>A0A843WAF5</accession>